<gene>
    <name evidence="3" type="ORF">GCM10009836_14250</name>
</gene>
<dbReference type="InterPro" id="IPR043763">
    <property type="entry name" value="DUF5709"/>
</dbReference>
<reference evidence="3 4" key="1">
    <citation type="journal article" date="2019" name="Int. J. Syst. Evol. Microbiol.">
        <title>The Global Catalogue of Microorganisms (GCM) 10K type strain sequencing project: providing services to taxonomists for standard genome sequencing and annotation.</title>
        <authorList>
            <consortium name="The Broad Institute Genomics Platform"/>
            <consortium name="The Broad Institute Genome Sequencing Center for Infectious Disease"/>
            <person name="Wu L."/>
            <person name="Ma J."/>
        </authorList>
    </citation>
    <scope>NUCLEOTIDE SEQUENCE [LARGE SCALE GENOMIC DNA]</scope>
    <source>
        <strain evidence="3 4">JCM 16009</strain>
    </source>
</reference>
<keyword evidence="4" id="KW-1185">Reference proteome</keyword>
<accession>A0ABN2MTR8</accession>
<feature type="domain" description="DUF5709" evidence="2">
    <location>
        <begin position="84"/>
        <end position="115"/>
    </location>
</feature>
<feature type="compositionally biased region" description="Basic and acidic residues" evidence="1">
    <location>
        <begin position="82"/>
        <end position="100"/>
    </location>
</feature>
<evidence type="ECO:0000313" key="3">
    <source>
        <dbReference type="EMBL" id="GAA1836850.1"/>
    </source>
</evidence>
<proteinExistence type="predicted"/>
<feature type="compositionally biased region" description="Basic and acidic residues" evidence="1">
    <location>
        <begin position="147"/>
        <end position="170"/>
    </location>
</feature>
<evidence type="ECO:0000259" key="2">
    <source>
        <dbReference type="Pfam" id="PF18970"/>
    </source>
</evidence>
<sequence>MPRDLPDDIPETSPDLAEALQLGNEETLTGPAGTDPLDAGYVPPDRPYGVEDPAVTPAGQREGESHEERLRREQPEEEPPVDVERAGRLEADGEAARDVGIDGGAASAEEAAVHEPDLGIEPVADDSPVGDPEVAAALEEEPWPNRARRDAERDISRTGTEDGRSTRNPA</sequence>
<feature type="compositionally biased region" description="Basic and acidic residues" evidence="1">
    <location>
        <begin position="61"/>
        <end position="74"/>
    </location>
</feature>
<dbReference type="Pfam" id="PF18970">
    <property type="entry name" value="DUF5709"/>
    <property type="match status" value="1"/>
</dbReference>
<feature type="region of interest" description="Disordered" evidence="1">
    <location>
        <begin position="1"/>
        <end position="170"/>
    </location>
</feature>
<comment type="caution">
    <text evidence="3">The sequence shown here is derived from an EMBL/GenBank/DDBJ whole genome shotgun (WGS) entry which is preliminary data.</text>
</comment>
<evidence type="ECO:0000313" key="4">
    <source>
        <dbReference type="Proteomes" id="UP001500449"/>
    </source>
</evidence>
<evidence type="ECO:0000256" key="1">
    <source>
        <dbReference type="SAM" id="MobiDB-lite"/>
    </source>
</evidence>
<dbReference type="EMBL" id="BAAAQK010000004">
    <property type="protein sequence ID" value="GAA1836850.1"/>
    <property type="molecule type" value="Genomic_DNA"/>
</dbReference>
<protein>
    <recommendedName>
        <fullName evidence="2">DUF5709 domain-containing protein</fullName>
    </recommendedName>
</protein>
<dbReference type="RefSeq" id="WP_344413709.1">
    <property type="nucleotide sequence ID" value="NZ_BAAAQK010000004.1"/>
</dbReference>
<name>A0ABN2MTR8_9PSEU</name>
<dbReference type="Proteomes" id="UP001500449">
    <property type="component" value="Unassembled WGS sequence"/>
</dbReference>
<organism evidence="3 4">
    <name type="scientific">Pseudonocardia ailaonensis</name>
    <dbReference type="NCBI Taxonomy" id="367279"/>
    <lineage>
        <taxon>Bacteria</taxon>
        <taxon>Bacillati</taxon>
        <taxon>Actinomycetota</taxon>
        <taxon>Actinomycetes</taxon>
        <taxon>Pseudonocardiales</taxon>
        <taxon>Pseudonocardiaceae</taxon>
        <taxon>Pseudonocardia</taxon>
    </lineage>
</organism>